<dbReference type="Proteomes" id="UP001228376">
    <property type="component" value="Unassembled WGS sequence"/>
</dbReference>
<dbReference type="Pfam" id="PF02618">
    <property type="entry name" value="YceG"/>
    <property type="match status" value="1"/>
</dbReference>
<dbReference type="CDD" id="cd08010">
    <property type="entry name" value="MltG_like"/>
    <property type="match status" value="1"/>
</dbReference>
<comment type="caution">
    <text evidence="8">The sequence shown here is derived from an EMBL/GenBank/DDBJ whole genome shotgun (WGS) entry which is preliminary data.</text>
</comment>
<evidence type="ECO:0000256" key="2">
    <source>
        <dbReference type="ARBA" id="ARBA00022692"/>
    </source>
</evidence>
<evidence type="ECO:0000313" key="9">
    <source>
        <dbReference type="Proteomes" id="UP001228376"/>
    </source>
</evidence>
<dbReference type="EC" id="4.2.2.29" evidence="7"/>
<keyword evidence="9" id="KW-1185">Reference proteome</keyword>
<name>A0ABU5CGP7_9BACI</name>
<evidence type="ECO:0000313" key="8">
    <source>
        <dbReference type="EMBL" id="MDY0405498.1"/>
    </source>
</evidence>
<protein>
    <recommendedName>
        <fullName evidence="7">Endolytic murein transglycosylase</fullName>
        <ecNumber evidence="7">4.2.2.29</ecNumber>
    </recommendedName>
    <alternativeName>
        <fullName evidence="7">Peptidoglycan lytic transglycosylase</fullName>
    </alternativeName>
    <alternativeName>
        <fullName evidence="7">Peptidoglycan polymerization terminase</fullName>
    </alternativeName>
</protein>
<organism evidence="8 9">
    <name type="scientific">Tigheibacillus jepli</name>
    <dbReference type="NCBI Taxonomy" id="3035914"/>
    <lineage>
        <taxon>Bacteria</taxon>
        <taxon>Bacillati</taxon>
        <taxon>Bacillota</taxon>
        <taxon>Bacilli</taxon>
        <taxon>Bacillales</taxon>
        <taxon>Bacillaceae</taxon>
        <taxon>Tigheibacillus</taxon>
    </lineage>
</organism>
<evidence type="ECO:0000256" key="1">
    <source>
        <dbReference type="ARBA" id="ARBA00022475"/>
    </source>
</evidence>
<evidence type="ECO:0000256" key="3">
    <source>
        <dbReference type="ARBA" id="ARBA00022989"/>
    </source>
</evidence>
<sequence>MAGNKDKKNAYKKNMLQRSEEARTVRKIVSIILISLVLILIVGGISGYMYIKSALKPLDADSQKKIKVEIPMGSSTSQIGQVLENDGVIKDGRVFRFYVKFKNESNFQAGKYTFQPSMTLDEIVASLKKGKVMQEAIYKITIPEGKTMKQIAQIYAKKTPMKEKDFLKKVNDKKYVQSLIDEYPSILTKDILSKDIKSPLEGYLFAATYNLYDENPSVDKIIKMMLNKTEEIVTPYLADIKEKDLTIHEAITLASLVENEASSKKQRKKIASVFYNRMADGMKLQTDPTVQYALGKHKSKVLLKDLEVDSPYNTYKIKGLPVGPISNFSEDSLTAVVHPAKTDYKYFLHDEDGNIYYAKTFDEHLKLKKKHIK</sequence>
<keyword evidence="4 7" id="KW-0472">Membrane</keyword>
<dbReference type="InterPro" id="IPR003770">
    <property type="entry name" value="MLTG-like"/>
</dbReference>
<feature type="site" description="Important for catalytic activity" evidence="7">
    <location>
        <position position="260"/>
    </location>
</feature>
<evidence type="ECO:0000256" key="5">
    <source>
        <dbReference type="ARBA" id="ARBA00023239"/>
    </source>
</evidence>
<reference evidence="8 9" key="1">
    <citation type="submission" date="2023-10" db="EMBL/GenBank/DDBJ databases">
        <title>179-bfca-hs.</title>
        <authorList>
            <person name="Miliotis G."/>
            <person name="Sengupta P."/>
            <person name="Hameed A."/>
            <person name="Chuvochina M."/>
            <person name="Mcdonagh F."/>
            <person name="Simpson A.C."/>
            <person name="Singh N.K."/>
            <person name="Rekha P.D."/>
            <person name="Raman K."/>
            <person name="Hugenholtz P."/>
            <person name="Venkateswaran K."/>
        </authorList>
    </citation>
    <scope>NUCLEOTIDE SEQUENCE [LARGE SCALE GENOMIC DNA]</scope>
    <source>
        <strain evidence="8 9">179-BFC-A-HS</strain>
    </source>
</reference>
<dbReference type="PANTHER" id="PTHR30518">
    <property type="entry name" value="ENDOLYTIC MUREIN TRANSGLYCOSYLASE"/>
    <property type="match status" value="1"/>
</dbReference>
<dbReference type="HAMAP" id="MF_02065">
    <property type="entry name" value="MltG"/>
    <property type="match status" value="1"/>
</dbReference>
<proteinExistence type="inferred from homology"/>
<dbReference type="RefSeq" id="WP_306066222.1">
    <property type="nucleotide sequence ID" value="NZ_JAROCA020000001.1"/>
</dbReference>
<comment type="catalytic activity">
    <reaction evidence="7">
        <text>a peptidoglycan chain = a peptidoglycan chain with N-acetyl-1,6-anhydromuramyl-[peptide] at the reducing end + a peptidoglycan chain with N-acetylglucosamine at the non-reducing end.</text>
        <dbReference type="EC" id="4.2.2.29"/>
    </reaction>
</comment>
<keyword evidence="6 7" id="KW-0961">Cell wall biogenesis/degradation</keyword>
<comment type="subcellular location">
    <subcellularLocation>
        <location evidence="7">Cell membrane</location>
        <topology evidence="7">Single-pass membrane protein</topology>
    </subcellularLocation>
</comment>
<keyword evidence="2 7" id="KW-0812">Transmembrane</keyword>
<comment type="similarity">
    <text evidence="7">Belongs to the transglycosylase MltG family.</text>
</comment>
<dbReference type="EMBL" id="JAROCA020000001">
    <property type="protein sequence ID" value="MDY0405498.1"/>
    <property type="molecule type" value="Genomic_DNA"/>
</dbReference>
<dbReference type="NCBIfam" id="TIGR00247">
    <property type="entry name" value="endolytic transglycosylase MltG"/>
    <property type="match status" value="1"/>
</dbReference>
<comment type="function">
    <text evidence="7">Functions as a peptidoglycan terminase that cleaves nascent peptidoglycan strands endolytically to terminate their elongation.</text>
</comment>
<accession>A0ABU5CGP7</accession>
<evidence type="ECO:0000256" key="6">
    <source>
        <dbReference type="ARBA" id="ARBA00023316"/>
    </source>
</evidence>
<evidence type="ECO:0000256" key="7">
    <source>
        <dbReference type="HAMAP-Rule" id="MF_02065"/>
    </source>
</evidence>
<dbReference type="Gene3D" id="3.30.1490.480">
    <property type="entry name" value="Endolytic murein transglycosylase"/>
    <property type="match status" value="1"/>
</dbReference>
<gene>
    <name evidence="7 8" type="primary">mltG</name>
    <name evidence="8" type="ORF">P5G51_008885</name>
</gene>
<evidence type="ECO:0000256" key="4">
    <source>
        <dbReference type="ARBA" id="ARBA00023136"/>
    </source>
</evidence>
<keyword evidence="3 7" id="KW-1133">Transmembrane helix</keyword>
<dbReference type="PANTHER" id="PTHR30518:SF2">
    <property type="entry name" value="ENDOLYTIC MUREIN TRANSGLYCOSYLASE"/>
    <property type="match status" value="1"/>
</dbReference>
<feature type="transmembrane region" description="Helical" evidence="7">
    <location>
        <begin position="28"/>
        <end position="51"/>
    </location>
</feature>
<keyword evidence="5 7" id="KW-0456">Lyase</keyword>
<keyword evidence="1 7" id="KW-1003">Cell membrane</keyword>